<feature type="compositionally biased region" description="Polar residues" evidence="1">
    <location>
        <begin position="1290"/>
        <end position="1321"/>
    </location>
</feature>
<proteinExistence type="predicted"/>
<feature type="compositionally biased region" description="Polar residues" evidence="1">
    <location>
        <begin position="1340"/>
        <end position="1356"/>
    </location>
</feature>
<feature type="domain" description="Poly(A) RNA polymerase mitochondrial-like central palm" evidence="2">
    <location>
        <begin position="340"/>
        <end position="407"/>
    </location>
</feature>
<feature type="domain" description="Poly(A) RNA polymerase mitochondrial-like central palm" evidence="2">
    <location>
        <begin position="671"/>
        <end position="732"/>
    </location>
</feature>
<dbReference type="SUPFAM" id="SSF81301">
    <property type="entry name" value="Nucleotidyltransferase"/>
    <property type="match status" value="2"/>
</dbReference>
<dbReference type="PANTHER" id="PTHR23092:SF15">
    <property type="entry name" value="INACTIVE NON-CANONICAL POLY(A) RNA POLYMERASE PROTEIN TRF4-2-RELATED"/>
    <property type="match status" value="1"/>
</dbReference>
<protein>
    <submittedName>
        <fullName evidence="3">DNA polymerase sigma</fullName>
    </submittedName>
</protein>
<dbReference type="InterPro" id="IPR054708">
    <property type="entry name" value="MTPAP-like_central"/>
</dbReference>
<reference evidence="3 4" key="1">
    <citation type="journal article" date="2022" name="bioRxiv">
        <title>Genomics of Preaxostyla Flagellates Illuminates Evolutionary Transitions and the Path Towards Mitochondrial Loss.</title>
        <authorList>
            <person name="Novak L.V.F."/>
            <person name="Treitli S.C."/>
            <person name="Pyrih J."/>
            <person name="Halakuc P."/>
            <person name="Pipaliya S.V."/>
            <person name="Vacek V."/>
            <person name="Brzon O."/>
            <person name="Soukal P."/>
            <person name="Eme L."/>
            <person name="Dacks J.B."/>
            <person name="Karnkowska A."/>
            <person name="Elias M."/>
            <person name="Hampl V."/>
        </authorList>
    </citation>
    <scope>NUCLEOTIDE SEQUENCE [LARGE SCALE GENOMIC DNA]</scope>
    <source>
        <strain evidence="3">NAU3</strain>
        <tissue evidence="3">Gut</tissue>
    </source>
</reference>
<feature type="compositionally biased region" description="Polar residues" evidence="1">
    <location>
        <begin position="982"/>
        <end position="1001"/>
    </location>
</feature>
<feature type="compositionally biased region" description="Low complexity" evidence="1">
    <location>
        <begin position="1411"/>
        <end position="1443"/>
    </location>
</feature>
<feature type="compositionally biased region" description="Low complexity" evidence="1">
    <location>
        <begin position="620"/>
        <end position="637"/>
    </location>
</feature>
<feature type="compositionally biased region" description="Basic and acidic residues" evidence="1">
    <location>
        <begin position="597"/>
        <end position="618"/>
    </location>
</feature>
<gene>
    <name evidence="3" type="ORF">BLNAU_67</name>
</gene>
<dbReference type="Gene3D" id="1.10.1410.10">
    <property type="match status" value="1"/>
</dbReference>
<evidence type="ECO:0000313" key="3">
    <source>
        <dbReference type="EMBL" id="KAK2964767.1"/>
    </source>
</evidence>
<evidence type="ECO:0000259" key="2">
    <source>
        <dbReference type="Pfam" id="PF22600"/>
    </source>
</evidence>
<feature type="region of interest" description="Disordered" evidence="1">
    <location>
        <begin position="34"/>
        <end position="59"/>
    </location>
</feature>
<keyword evidence="4" id="KW-1185">Reference proteome</keyword>
<name>A0ABQ9YLZ7_9EUKA</name>
<dbReference type="InterPro" id="IPR045862">
    <property type="entry name" value="Trf4-like"/>
</dbReference>
<feature type="compositionally biased region" description="Low complexity" evidence="1">
    <location>
        <begin position="1226"/>
        <end position="1241"/>
    </location>
</feature>
<dbReference type="EMBL" id="JARBJD010000001">
    <property type="protein sequence ID" value="KAK2964767.1"/>
    <property type="molecule type" value="Genomic_DNA"/>
</dbReference>
<dbReference type="Pfam" id="PF22600">
    <property type="entry name" value="MTPAP-like_central"/>
    <property type="match status" value="2"/>
</dbReference>
<feature type="compositionally biased region" description="Low complexity" evidence="1">
    <location>
        <begin position="1382"/>
        <end position="1395"/>
    </location>
</feature>
<feature type="region of interest" description="Disordered" evidence="1">
    <location>
        <begin position="1114"/>
        <end position="1478"/>
    </location>
</feature>
<feature type="region of interest" description="Disordered" evidence="1">
    <location>
        <begin position="954"/>
        <end position="1011"/>
    </location>
</feature>
<dbReference type="InterPro" id="IPR043519">
    <property type="entry name" value="NT_sf"/>
</dbReference>
<sequence>MLGLITNTFALEETMSYPVARLEEEQVADEHGRVWSDFQPNPGPHPHNSFSPSSHSSSPLLEVIQHPHQLPHLPAGMLPFVTPPFMSVPNRNHSAGQPQSSAQPFIPNLSQQKKIHHLPPPPVYEPSLHQNTQNFSSKPKHQTKMNPQLSELQIKLNSIPIPDIDPEPGRQHSFMDFYPNPLKVPLSNIFLINNNFFPHFLQARDTFSLPYRKVNDPDDMDLFPFEDQMDKVPWMKSPNGLYDYVDPYYSPTVHHEIDLWKQIYSSVGWKMTPQERVYRLKLQEQHLRNKNHPSQKQDPKKRALLDDLLSQYPHGFIYNEEHTEKLSNSIKEHKHRTKLLSVEIRNYYHYMMLTKTEYLARFNLIERITQSVNHLDPSLLVYVYGSFSSYTSLPQSDVDLTIITIEQYRYIRRIQRIIRSLFEFWCGNMFHSPERPDQVGYLSTSTAYLRSEAVRKLVLGLVHLEEKEAKFCRICFNPLFSNKCRCDPEVALAIEKRSLGSEGAWMEETNEKGEVPFCSSSGVLNMKQLLSIQLTPRLQHRLDFSSPILCSHRILNCPEQLVRPTIHRLFMDRRIVRKDDGILNRFAFFTQAEKQEIEMQNQERMRRGEKEEEKRRTELGTPTPSGVPTNTSSSNTVTPPIRVQQRFLPKSSFAAELETHQFSLPPPPKISESTFLSKLADHLSSYNVVSKAELLRSARVPIIKITDRLSGVHCDVGFGTMTGIINTDFLRCLLVVYPQANELIILLKAFLAKLKLNEPYTGGLGGYALSLLVVSHLQQFERNFGLDYKTVESGELLRTFFQLYGEHPSLPDPPNGSPRYSCERFGVSVRGKGLYLDIAELKEKVPDLFPKGSADLPIFIEDPLDPTNNTSRSSFNYGEIRRHFREAYVKLQLNLPPPIPPRCFATVQEHIVNQLPADILNYYNTHKAREEQNANMVERPVRGKDQIAEEIQEENARERDQHDPQDPQPPPLNASRSESDAHSNVPQDETPTPAHNSSESPNVPPLEPSANQSPILVSQITLPVPPRAQNEKEHEGSGKALVPSLLMRIVEQDSSMIREREQMCRFNSNPVYFTDPAFHLRQDTGTLITRHPVKQAIPNSLFEKAQKIERMHSISKQRATPIVTPSQTPPSVSDPITPVASTSPEIHPTHHFPVPPEIQAPTPSLYRQPHQSPPLHHQQSPSLRPHQSPSLQAQPYRRENPVPFHPTQQNTRTDKNSIRTDPILGSQQPPRLSPSPKSSLPDGTSKLSFESPVFTPQSSQSQQNRSRQQEQHITQEHQTQLVDTHPPSLPSLSGITPYNATHPVNISNTNNPSSDTLTIHTNDAHSFLTSPSHKPHQPPRQISPSSFVPLQQSVPLPNQGPPATDPHHSPSQSSLPESQTFPSPLLSTPSTLLPALPSPPPPTQSPIFKASFVPSFSSTVPPTEDGKSLFSQSSFSSLQELSLPQTQTPSEYPRPRRNKNKNKQQFSGGKGLESCDSS</sequence>
<accession>A0ABQ9YLZ7</accession>
<feature type="compositionally biased region" description="Polar residues" evidence="1">
    <location>
        <begin position="1114"/>
        <end position="1131"/>
    </location>
</feature>
<dbReference type="CDD" id="cd05402">
    <property type="entry name" value="NT_PAP_TUTase"/>
    <property type="match status" value="1"/>
</dbReference>
<feature type="compositionally biased region" description="Low complexity" evidence="1">
    <location>
        <begin position="1257"/>
        <end position="1266"/>
    </location>
</feature>
<comment type="caution">
    <text evidence="3">The sequence shown here is derived from an EMBL/GenBank/DDBJ whole genome shotgun (WGS) entry which is preliminary data.</text>
</comment>
<feature type="compositionally biased region" description="Low complexity" evidence="1">
    <location>
        <begin position="1168"/>
        <end position="1183"/>
    </location>
</feature>
<dbReference type="Proteomes" id="UP001281761">
    <property type="component" value="Unassembled WGS sequence"/>
</dbReference>
<organism evidence="3 4">
    <name type="scientific">Blattamonas nauphoetae</name>
    <dbReference type="NCBI Taxonomy" id="2049346"/>
    <lineage>
        <taxon>Eukaryota</taxon>
        <taxon>Metamonada</taxon>
        <taxon>Preaxostyla</taxon>
        <taxon>Oxymonadida</taxon>
        <taxon>Blattamonas</taxon>
    </lineage>
</organism>
<feature type="region of interest" description="Disordered" evidence="1">
    <location>
        <begin position="597"/>
        <end position="637"/>
    </location>
</feature>
<feature type="compositionally biased region" description="Low complexity" evidence="1">
    <location>
        <begin position="46"/>
        <end position="59"/>
    </location>
</feature>
<evidence type="ECO:0000256" key="1">
    <source>
        <dbReference type="SAM" id="MobiDB-lite"/>
    </source>
</evidence>
<dbReference type="SUPFAM" id="SSF81631">
    <property type="entry name" value="PAP/OAS1 substrate-binding domain"/>
    <property type="match status" value="1"/>
</dbReference>
<feature type="compositionally biased region" description="Polar residues" evidence="1">
    <location>
        <begin position="1369"/>
        <end position="1381"/>
    </location>
</feature>
<dbReference type="PANTHER" id="PTHR23092">
    <property type="entry name" value="POLY(A) RNA POLYMERASE"/>
    <property type="match status" value="1"/>
</dbReference>
<feature type="compositionally biased region" description="Basic and acidic residues" evidence="1">
    <location>
        <begin position="954"/>
        <end position="965"/>
    </location>
</feature>
<dbReference type="Gene3D" id="3.30.460.10">
    <property type="entry name" value="Beta Polymerase, domain 2"/>
    <property type="match status" value="1"/>
</dbReference>
<evidence type="ECO:0000313" key="4">
    <source>
        <dbReference type="Proteomes" id="UP001281761"/>
    </source>
</evidence>